<dbReference type="Pfam" id="PF09339">
    <property type="entry name" value="HTH_IclR"/>
    <property type="match status" value="1"/>
</dbReference>
<dbReference type="OrthoDB" id="5242615at2"/>
<dbReference type="AlphaFoldDB" id="A0A3A5MAZ0"/>
<comment type="caution">
    <text evidence="6">The sequence shown here is derived from an EMBL/GenBank/DDBJ whole genome shotgun (WGS) entry which is preliminary data.</text>
</comment>
<evidence type="ECO:0000259" key="4">
    <source>
        <dbReference type="PROSITE" id="PS51077"/>
    </source>
</evidence>
<dbReference type="Pfam" id="PF01614">
    <property type="entry name" value="IclR_C"/>
    <property type="match status" value="1"/>
</dbReference>
<evidence type="ECO:0000259" key="5">
    <source>
        <dbReference type="PROSITE" id="PS51078"/>
    </source>
</evidence>
<dbReference type="Gene3D" id="1.10.10.10">
    <property type="entry name" value="Winged helix-like DNA-binding domain superfamily/Winged helix DNA-binding domain"/>
    <property type="match status" value="1"/>
</dbReference>
<dbReference type="GO" id="GO:0003677">
    <property type="term" value="F:DNA binding"/>
    <property type="evidence" value="ECO:0007669"/>
    <property type="project" value="UniProtKB-KW"/>
</dbReference>
<dbReference type="GO" id="GO:0003700">
    <property type="term" value="F:DNA-binding transcription factor activity"/>
    <property type="evidence" value="ECO:0007669"/>
    <property type="project" value="TreeGrafter"/>
</dbReference>
<sequence length="247" mass="26484">MGYKPAHSGPSTASNSLRILEIVARFGTGTTAKEITDALQMPPATVYRMLNALVADEYLVRTSDLRGFALGHAISGLIMAAVPPNVSTAARSAIEEFRSGNRFAVHLVLFRNASLKIADEDPDYPLQSASDMLRHPHASAAGKLMLAELGDSAPPFPKGPLMKLTPHTITDRRQLEEQFAHIRAEGQAADINELEQGFSCLAIPVKLPHGTVEAAVCLTGPSERFSAICDHAEAARELASRLAPLLL</sequence>
<dbReference type="Proteomes" id="UP000272560">
    <property type="component" value="Unassembled WGS sequence"/>
</dbReference>
<keyword evidence="3" id="KW-0804">Transcription</keyword>
<dbReference type="PROSITE" id="PS51077">
    <property type="entry name" value="HTH_ICLR"/>
    <property type="match status" value="1"/>
</dbReference>
<dbReference type="RefSeq" id="WP_120149738.1">
    <property type="nucleotide sequence ID" value="NZ_QZVT01000008.1"/>
</dbReference>
<organism evidence="6 7">
    <name type="scientific">Arthrobacter cheniae</name>
    <dbReference type="NCBI Taxonomy" id="1258888"/>
    <lineage>
        <taxon>Bacteria</taxon>
        <taxon>Bacillati</taxon>
        <taxon>Actinomycetota</taxon>
        <taxon>Actinomycetes</taxon>
        <taxon>Micrococcales</taxon>
        <taxon>Micrococcaceae</taxon>
        <taxon>Arthrobacter</taxon>
    </lineage>
</organism>
<dbReference type="Gene3D" id="3.30.450.40">
    <property type="match status" value="1"/>
</dbReference>
<gene>
    <name evidence="6" type="ORF">D6T63_14310</name>
</gene>
<dbReference type="InterPro" id="IPR005471">
    <property type="entry name" value="Tscrpt_reg_IclR_N"/>
</dbReference>
<dbReference type="PANTHER" id="PTHR30136:SF24">
    <property type="entry name" value="HTH-TYPE TRANSCRIPTIONAL REPRESSOR ALLR"/>
    <property type="match status" value="1"/>
</dbReference>
<dbReference type="SUPFAM" id="SSF55781">
    <property type="entry name" value="GAF domain-like"/>
    <property type="match status" value="1"/>
</dbReference>
<dbReference type="GO" id="GO:0045892">
    <property type="term" value="P:negative regulation of DNA-templated transcription"/>
    <property type="evidence" value="ECO:0007669"/>
    <property type="project" value="TreeGrafter"/>
</dbReference>
<evidence type="ECO:0000313" key="7">
    <source>
        <dbReference type="Proteomes" id="UP000272560"/>
    </source>
</evidence>
<dbReference type="EMBL" id="QZVT01000008">
    <property type="protein sequence ID" value="RJT77722.1"/>
    <property type="molecule type" value="Genomic_DNA"/>
</dbReference>
<proteinExistence type="predicted"/>
<dbReference type="InterPro" id="IPR014757">
    <property type="entry name" value="Tscrpt_reg_IclR_C"/>
</dbReference>
<evidence type="ECO:0000256" key="1">
    <source>
        <dbReference type="ARBA" id="ARBA00023015"/>
    </source>
</evidence>
<reference evidence="6 7" key="1">
    <citation type="submission" date="2018-09" db="EMBL/GenBank/DDBJ databases">
        <title>Novel species of Arthrobacter.</title>
        <authorList>
            <person name="Liu Q."/>
            <person name="Xin Y.-H."/>
        </authorList>
    </citation>
    <scope>NUCLEOTIDE SEQUENCE [LARGE SCALE GENOMIC DNA]</scope>
    <source>
        <strain evidence="6 7">Hz2</strain>
    </source>
</reference>
<dbReference type="InterPro" id="IPR036390">
    <property type="entry name" value="WH_DNA-bd_sf"/>
</dbReference>
<dbReference type="InterPro" id="IPR050707">
    <property type="entry name" value="HTH_MetabolicPath_Reg"/>
</dbReference>
<name>A0A3A5MAZ0_9MICC</name>
<accession>A0A3A5MAZ0</accession>
<dbReference type="InterPro" id="IPR029016">
    <property type="entry name" value="GAF-like_dom_sf"/>
</dbReference>
<dbReference type="PANTHER" id="PTHR30136">
    <property type="entry name" value="HELIX-TURN-HELIX TRANSCRIPTIONAL REGULATOR, ICLR FAMILY"/>
    <property type="match status" value="1"/>
</dbReference>
<keyword evidence="1" id="KW-0805">Transcription regulation</keyword>
<evidence type="ECO:0000313" key="6">
    <source>
        <dbReference type="EMBL" id="RJT77722.1"/>
    </source>
</evidence>
<dbReference type="PROSITE" id="PS51078">
    <property type="entry name" value="ICLR_ED"/>
    <property type="match status" value="1"/>
</dbReference>
<keyword evidence="2" id="KW-0238">DNA-binding</keyword>
<feature type="domain" description="IclR-ED" evidence="5">
    <location>
        <begin position="66"/>
        <end position="247"/>
    </location>
</feature>
<evidence type="ECO:0000256" key="2">
    <source>
        <dbReference type="ARBA" id="ARBA00023125"/>
    </source>
</evidence>
<protein>
    <submittedName>
        <fullName evidence="6">IclR family transcriptional regulator</fullName>
    </submittedName>
</protein>
<evidence type="ECO:0000256" key="3">
    <source>
        <dbReference type="ARBA" id="ARBA00023163"/>
    </source>
</evidence>
<feature type="domain" description="HTH iclR-type" evidence="4">
    <location>
        <begin position="10"/>
        <end position="72"/>
    </location>
</feature>
<keyword evidence="7" id="KW-1185">Reference proteome</keyword>
<dbReference type="SUPFAM" id="SSF46785">
    <property type="entry name" value="Winged helix' DNA-binding domain"/>
    <property type="match status" value="1"/>
</dbReference>
<dbReference type="InterPro" id="IPR036388">
    <property type="entry name" value="WH-like_DNA-bd_sf"/>
</dbReference>